<comment type="caution">
    <text evidence="1">The sequence shown here is derived from an EMBL/GenBank/DDBJ whole genome shotgun (WGS) entry which is preliminary data.</text>
</comment>
<gene>
    <name evidence="1" type="ORF">PLUA15_280031</name>
</gene>
<evidence type="ECO:0000313" key="1">
    <source>
        <dbReference type="EMBL" id="SOB53091.1"/>
    </source>
</evidence>
<proteinExistence type="predicted"/>
<reference evidence="1 2" key="1">
    <citation type="submission" date="2017-08" db="EMBL/GenBank/DDBJ databases">
        <authorList>
            <person name="Chaillou S."/>
        </authorList>
    </citation>
    <scope>NUCLEOTIDE SEQUENCE [LARGE SCALE GENOMIC DNA]</scope>
    <source>
        <strain evidence="1 2">MFPA15A1205</strain>
    </source>
</reference>
<protein>
    <submittedName>
        <fullName evidence="1">Uncharacterized protein</fullName>
    </submittedName>
</protein>
<name>A0AAX2HBX7_9PSED</name>
<evidence type="ECO:0000313" key="2">
    <source>
        <dbReference type="Proteomes" id="UP000219564"/>
    </source>
</evidence>
<dbReference type="EMBL" id="OBKZ01000021">
    <property type="protein sequence ID" value="SOB53091.1"/>
    <property type="molecule type" value="Genomic_DNA"/>
</dbReference>
<dbReference type="Proteomes" id="UP000219564">
    <property type="component" value="Unassembled WGS sequence"/>
</dbReference>
<sequence length="67" mass="7838">MSVCNRCRRWVTRVDFRQCDVKKVSEIKKLTGFPVSAEILSDTFTFRCYDIRRKSHGPRPQSMLGCP</sequence>
<dbReference type="AlphaFoldDB" id="A0AAX2HBX7"/>
<accession>A0AAX2HBX7</accession>
<organism evidence="1 2">
    <name type="scientific">Pseudomonas lundensis</name>
    <dbReference type="NCBI Taxonomy" id="86185"/>
    <lineage>
        <taxon>Bacteria</taxon>
        <taxon>Pseudomonadati</taxon>
        <taxon>Pseudomonadota</taxon>
        <taxon>Gammaproteobacteria</taxon>
        <taxon>Pseudomonadales</taxon>
        <taxon>Pseudomonadaceae</taxon>
        <taxon>Pseudomonas</taxon>
    </lineage>
</organism>